<reference evidence="1" key="1">
    <citation type="journal article" date="2014" name="BMC Infect. Dis.">
        <title>Serological and molecular detection of Toscana and other Phleboviruses in patients and sandflies in Tunisia.</title>
        <authorList>
            <person name="Fezaa O."/>
            <person name="M'ghirbi Y."/>
            <person name="Savellini G.G."/>
            <person name="Ammari L."/>
            <person name="Hogga N."/>
            <person name="Triki H."/>
            <person name="Cusi M.G."/>
            <person name="Bouattour A."/>
        </authorList>
    </citation>
    <scope>NUCLEOTIDE SEQUENCE</scope>
    <source>
        <strain evidence="1">25</strain>
    </source>
</reference>
<name>A0A097ZMV3_TOSV</name>
<dbReference type="EMBL" id="AB904921">
    <property type="protein sequence ID" value="BAP76030.1"/>
    <property type="molecule type" value="Viral_cRNA"/>
</dbReference>
<keyword evidence="1" id="KW-0548">Nucleotidyltransferase</keyword>
<organism evidence="1">
    <name type="scientific">Toscana virus</name>
    <name type="common">Tos</name>
    <dbReference type="NCBI Taxonomy" id="11590"/>
    <lineage>
        <taxon>Viruses</taxon>
        <taxon>Riboviria</taxon>
        <taxon>Orthornavirae</taxon>
        <taxon>Negarnaviricota</taxon>
        <taxon>Polyploviricotina</taxon>
        <taxon>Bunyaviricetes</taxon>
        <taxon>Hareavirales</taxon>
        <taxon>Phenuiviridae</taxon>
        <taxon>Phlebovirus</taxon>
        <taxon>Phlebovirus toscanaense</taxon>
    </lineage>
</organism>
<keyword evidence="1" id="KW-0696">RNA-directed RNA polymerase</keyword>
<protein>
    <submittedName>
        <fullName evidence="1">RNA-dependent RNA polymerase</fullName>
    </submittedName>
</protein>
<feature type="non-terminal residue" evidence="1">
    <location>
        <position position="1"/>
    </location>
</feature>
<sequence length="54" mass="6129">TKCPFQRMFPPTLWSWNGVADIRCIVLNSLWVRNTCSSDLSTFGIFDNILCGFG</sequence>
<dbReference type="GO" id="GO:0003968">
    <property type="term" value="F:RNA-directed RNA polymerase activity"/>
    <property type="evidence" value="ECO:0007669"/>
    <property type="project" value="UniProtKB-KW"/>
</dbReference>
<proteinExistence type="predicted"/>
<organismHost>
    <name type="scientific">Homo sapiens</name>
    <name type="common">Human</name>
    <dbReference type="NCBI Taxonomy" id="9606"/>
</organismHost>
<keyword evidence="1" id="KW-0808">Transferase</keyword>
<accession>A0A097ZMV3</accession>
<evidence type="ECO:0000313" key="1">
    <source>
        <dbReference type="EMBL" id="BAP76030.1"/>
    </source>
</evidence>
<organismHost>
    <name type="scientific">Phlebotomus perniciosus</name>
    <name type="common">Phlebotomine sand fly</name>
    <dbReference type="NCBI Taxonomy" id="13204"/>
</organismHost>
<feature type="non-terminal residue" evidence="1">
    <location>
        <position position="54"/>
    </location>
</feature>